<sequence>MKLLDVKVKRGPERGNDHYLVKTKITLPYKKKTKGKETTDTSPIKAEAIHNAAYEALGEEKHKKKNTNFWWSEELEKIKERKQMETKHLKDKIKYKQEKAKFKRKALEEKNKQWKKRCKELENISTEGDPQNHGNL</sequence>
<gene>
    <name evidence="2" type="ORF">ILUMI_20878</name>
</gene>
<reference evidence="2" key="1">
    <citation type="submission" date="2019-08" db="EMBL/GenBank/DDBJ databases">
        <title>The genome of the North American firefly Photinus pyralis.</title>
        <authorList>
            <consortium name="Photinus pyralis genome working group"/>
            <person name="Fallon T.R."/>
            <person name="Sander Lower S.E."/>
            <person name="Weng J.-K."/>
        </authorList>
    </citation>
    <scope>NUCLEOTIDE SEQUENCE</scope>
    <source>
        <strain evidence="2">TRF0915ILg1</strain>
        <tissue evidence="2">Whole body</tissue>
    </source>
</reference>
<feature type="region of interest" description="Disordered" evidence="1">
    <location>
        <begin position="109"/>
        <end position="136"/>
    </location>
</feature>
<dbReference type="Proteomes" id="UP000801492">
    <property type="component" value="Unassembled WGS sequence"/>
</dbReference>
<keyword evidence="3" id="KW-1185">Reference proteome</keyword>
<name>A0A8K0CDA0_IGNLU</name>
<dbReference type="EMBL" id="VTPC01089972">
    <property type="protein sequence ID" value="KAF2885290.1"/>
    <property type="molecule type" value="Genomic_DNA"/>
</dbReference>
<dbReference type="OrthoDB" id="6779646at2759"/>
<organism evidence="2 3">
    <name type="scientific">Ignelater luminosus</name>
    <name type="common">Cucubano</name>
    <name type="synonym">Pyrophorus luminosus</name>
    <dbReference type="NCBI Taxonomy" id="2038154"/>
    <lineage>
        <taxon>Eukaryota</taxon>
        <taxon>Metazoa</taxon>
        <taxon>Ecdysozoa</taxon>
        <taxon>Arthropoda</taxon>
        <taxon>Hexapoda</taxon>
        <taxon>Insecta</taxon>
        <taxon>Pterygota</taxon>
        <taxon>Neoptera</taxon>
        <taxon>Endopterygota</taxon>
        <taxon>Coleoptera</taxon>
        <taxon>Polyphaga</taxon>
        <taxon>Elateriformia</taxon>
        <taxon>Elateroidea</taxon>
        <taxon>Elateridae</taxon>
        <taxon>Agrypninae</taxon>
        <taxon>Pyrophorini</taxon>
        <taxon>Ignelater</taxon>
    </lineage>
</organism>
<evidence type="ECO:0000256" key="1">
    <source>
        <dbReference type="SAM" id="MobiDB-lite"/>
    </source>
</evidence>
<feature type="compositionally biased region" description="Polar residues" evidence="1">
    <location>
        <begin position="123"/>
        <end position="136"/>
    </location>
</feature>
<dbReference type="AlphaFoldDB" id="A0A8K0CDA0"/>
<accession>A0A8K0CDA0</accession>
<evidence type="ECO:0000313" key="3">
    <source>
        <dbReference type="Proteomes" id="UP000801492"/>
    </source>
</evidence>
<comment type="caution">
    <text evidence="2">The sequence shown here is derived from an EMBL/GenBank/DDBJ whole genome shotgun (WGS) entry which is preliminary data.</text>
</comment>
<proteinExistence type="predicted"/>
<protein>
    <submittedName>
        <fullName evidence="2">Uncharacterized protein</fullName>
    </submittedName>
</protein>
<evidence type="ECO:0000313" key="2">
    <source>
        <dbReference type="EMBL" id="KAF2885290.1"/>
    </source>
</evidence>